<evidence type="ECO:0000313" key="1">
    <source>
        <dbReference type="EMBL" id="KAI8018428.1"/>
    </source>
</evidence>
<dbReference type="EMBL" id="CM045759">
    <property type="protein sequence ID" value="KAI8018428.1"/>
    <property type="molecule type" value="Genomic_DNA"/>
</dbReference>
<reference evidence="1 2" key="1">
    <citation type="journal article" date="2022" name="Plant J.">
        <title>Chromosome-level genome of Camellia lanceoleosa provides a valuable resource for understanding genome evolution and self-incompatibility.</title>
        <authorList>
            <person name="Gong W."/>
            <person name="Xiao S."/>
            <person name="Wang L."/>
            <person name="Liao Z."/>
            <person name="Chang Y."/>
            <person name="Mo W."/>
            <person name="Hu G."/>
            <person name="Li W."/>
            <person name="Zhao G."/>
            <person name="Zhu H."/>
            <person name="Hu X."/>
            <person name="Ji K."/>
            <person name="Xiang X."/>
            <person name="Song Q."/>
            <person name="Yuan D."/>
            <person name="Jin S."/>
            <person name="Zhang L."/>
        </authorList>
    </citation>
    <scope>NUCLEOTIDE SEQUENCE [LARGE SCALE GENOMIC DNA]</scope>
    <source>
        <strain evidence="1">SQ_2022a</strain>
    </source>
</reference>
<dbReference type="Proteomes" id="UP001060215">
    <property type="component" value="Chromosome 2"/>
</dbReference>
<evidence type="ECO:0000313" key="2">
    <source>
        <dbReference type="Proteomes" id="UP001060215"/>
    </source>
</evidence>
<accession>A0ACC0HZM7</accession>
<comment type="caution">
    <text evidence="1">The sequence shown here is derived from an EMBL/GenBank/DDBJ whole genome shotgun (WGS) entry which is preliminary data.</text>
</comment>
<sequence length="91" mass="10096">MLKMVNSNAPFARKFHQDDPVLDKIDSELLFRGQDMLVPGGWCIGSRENGTGPCSIVGNITVVRPTAGAKRLENLINSLLSNDNFQPRQRK</sequence>
<name>A0ACC0HZM7_9ERIC</name>
<gene>
    <name evidence="1" type="ORF">LOK49_LG04G03777</name>
</gene>
<proteinExistence type="predicted"/>
<protein>
    <submittedName>
        <fullName evidence="1">Beta-glucuronosyltransferase GlcAT14B</fullName>
    </submittedName>
</protein>
<keyword evidence="2" id="KW-1185">Reference proteome</keyword>
<organism evidence="1 2">
    <name type="scientific">Camellia lanceoleosa</name>
    <dbReference type="NCBI Taxonomy" id="1840588"/>
    <lineage>
        <taxon>Eukaryota</taxon>
        <taxon>Viridiplantae</taxon>
        <taxon>Streptophyta</taxon>
        <taxon>Embryophyta</taxon>
        <taxon>Tracheophyta</taxon>
        <taxon>Spermatophyta</taxon>
        <taxon>Magnoliopsida</taxon>
        <taxon>eudicotyledons</taxon>
        <taxon>Gunneridae</taxon>
        <taxon>Pentapetalae</taxon>
        <taxon>asterids</taxon>
        <taxon>Ericales</taxon>
        <taxon>Theaceae</taxon>
        <taxon>Camellia</taxon>
    </lineage>
</organism>